<dbReference type="Proteomes" id="UP000000763">
    <property type="component" value="Chromosome 9"/>
</dbReference>
<dbReference type="AlphaFoldDB" id="Q6EPS3"/>
<sequence>MRITNTLPLCRRRRSGGRHGGRHDYLLELNLRGVHLVRYPDNPAAIVFVVSIWLIATNKSSSTSMEESRWIDLCLNGRSCLISSPLQCSR</sequence>
<protein>
    <submittedName>
        <fullName evidence="1">Uncharacterized protein</fullName>
    </submittedName>
</protein>
<dbReference type="EMBL" id="AP005818">
    <property type="protein sequence ID" value="BAD29347.1"/>
    <property type="molecule type" value="Genomic_DNA"/>
</dbReference>
<name>Q6EPS3_ORYSJ</name>
<gene>
    <name evidence="1" type="primary">OSJNBa0009H03.14</name>
</gene>
<proteinExistence type="predicted"/>
<evidence type="ECO:0000313" key="1">
    <source>
        <dbReference type="EMBL" id="BAD29347.1"/>
    </source>
</evidence>
<reference evidence="2" key="2">
    <citation type="journal article" date="2008" name="Nucleic Acids Res.">
        <title>The rice annotation project database (RAP-DB): 2008 update.</title>
        <authorList>
            <consortium name="The rice annotation project (RAP)"/>
        </authorList>
    </citation>
    <scope>GENOME REANNOTATION</scope>
    <source>
        <strain evidence="2">cv. Nipponbare</strain>
    </source>
</reference>
<evidence type="ECO:0000313" key="2">
    <source>
        <dbReference type="Proteomes" id="UP000000763"/>
    </source>
</evidence>
<accession>Q6EPS3</accession>
<organism evidence="1 2">
    <name type="scientific">Oryza sativa subsp. japonica</name>
    <name type="common">Rice</name>
    <dbReference type="NCBI Taxonomy" id="39947"/>
    <lineage>
        <taxon>Eukaryota</taxon>
        <taxon>Viridiplantae</taxon>
        <taxon>Streptophyta</taxon>
        <taxon>Embryophyta</taxon>
        <taxon>Tracheophyta</taxon>
        <taxon>Spermatophyta</taxon>
        <taxon>Magnoliopsida</taxon>
        <taxon>Liliopsida</taxon>
        <taxon>Poales</taxon>
        <taxon>Poaceae</taxon>
        <taxon>BOP clade</taxon>
        <taxon>Oryzoideae</taxon>
        <taxon>Oryzeae</taxon>
        <taxon>Oryzinae</taxon>
        <taxon>Oryza</taxon>
        <taxon>Oryza sativa</taxon>
    </lineage>
</organism>
<reference evidence="2" key="1">
    <citation type="journal article" date="2005" name="Nature">
        <title>The map-based sequence of the rice genome.</title>
        <authorList>
            <consortium name="International rice genome sequencing project (IRGSP)"/>
            <person name="Matsumoto T."/>
            <person name="Wu J."/>
            <person name="Kanamori H."/>
            <person name="Katayose Y."/>
            <person name="Fujisawa M."/>
            <person name="Namiki N."/>
            <person name="Mizuno H."/>
            <person name="Yamamoto K."/>
            <person name="Antonio B.A."/>
            <person name="Baba T."/>
            <person name="Sakata K."/>
            <person name="Nagamura Y."/>
            <person name="Aoki H."/>
            <person name="Arikawa K."/>
            <person name="Arita K."/>
            <person name="Bito T."/>
            <person name="Chiden Y."/>
            <person name="Fujitsuka N."/>
            <person name="Fukunaka R."/>
            <person name="Hamada M."/>
            <person name="Harada C."/>
            <person name="Hayashi A."/>
            <person name="Hijishita S."/>
            <person name="Honda M."/>
            <person name="Hosokawa S."/>
            <person name="Ichikawa Y."/>
            <person name="Idonuma A."/>
            <person name="Iijima M."/>
            <person name="Ikeda M."/>
            <person name="Ikeno M."/>
            <person name="Ito K."/>
            <person name="Ito S."/>
            <person name="Ito T."/>
            <person name="Ito Y."/>
            <person name="Ito Y."/>
            <person name="Iwabuchi A."/>
            <person name="Kamiya K."/>
            <person name="Karasawa W."/>
            <person name="Kurita K."/>
            <person name="Katagiri S."/>
            <person name="Kikuta A."/>
            <person name="Kobayashi H."/>
            <person name="Kobayashi N."/>
            <person name="Machita K."/>
            <person name="Maehara T."/>
            <person name="Masukawa M."/>
            <person name="Mizubayashi T."/>
            <person name="Mukai Y."/>
            <person name="Nagasaki H."/>
            <person name="Nagata Y."/>
            <person name="Naito S."/>
            <person name="Nakashima M."/>
            <person name="Nakama Y."/>
            <person name="Nakamichi Y."/>
            <person name="Nakamura M."/>
            <person name="Meguro A."/>
            <person name="Negishi M."/>
            <person name="Ohta I."/>
            <person name="Ohta T."/>
            <person name="Okamoto M."/>
            <person name="Ono N."/>
            <person name="Saji S."/>
            <person name="Sakaguchi M."/>
            <person name="Sakai K."/>
            <person name="Shibata M."/>
            <person name="Shimokawa T."/>
            <person name="Song J."/>
            <person name="Takazaki Y."/>
            <person name="Terasawa K."/>
            <person name="Tsugane M."/>
            <person name="Tsuji K."/>
            <person name="Ueda S."/>
            <person name="Waki K."/>
            <person name="Yamagata H."/>
            <person name="Yamamoto M."/>
            <person name="Yamamoto S."/>
            <person name="Yamane H."/>
            <person name="Yoshiki S."/>
            <person name="Yoshihara R."/>
            <person name="Yukawa K."/>
            <person name="Zhong H."/>
            <person name="Yano M."/>
            <person name="Yuan Q."/>
            <person name="Ouyang S."/>
            <person name="Liu J."/>
            <person name="Jones K.M."/>
            <person name="Gansberger K."/>
            <person name="Moffat K."/>
            <person name="Hill J."/>
            <person name="Bera J."/>
            <person name="Fadrosh D."/>
            <person name="Jin S."/>
            <person name="Johri S."/>
            <person name="Kim M."/>
            <person name="Overton L."/>
            <person name="Reardon M."/>
            <person name="Tsitrin T."/>
            <person name="Vuong H."/>
            <person name="Weaver B."/>
            <person name="Ciecko A."/>
            <person name="Tallon L."/>
            <person name="Jackson J."/>
            <person name="Pai G."/>
            <person name="Aken S.V."/>
            <person name="Utterback T."/>
            <person name="Reidmuller S."/>
            <person name="Feldblyum T."/>
            <person name="Hsiao J."/>
            <person name="Zismann V."/>
            <person name="Iobst S."/>
            <person name="de Vazeille A.R."/>
            <person name="Buell C.R."/>
            <person name="Ying K."/>
            <person name="Li Y."/>
            <person name="Lu T."/>
            <person name="Huang Y."/>
            <person name="Zhao Q."/>
            <person name="Feng Q."/>
            <person name="Zhang L."/>
            <person name="Zhu J."/>
            <person name="Weng Q."/>
            <person name="Mu J."/>
            <person name="Lu Y."/>
            <person name="Fan D."/>
            <person name="Liu Y."/>
            <person name="Guan J."/>
            <person name="Zhang Y."/>
            <person name="Yu S."/>
            <person name="Liu X."/>
            <person name="Zhang Y."/>
            <person name="Hong G."/>
            <person name="Han B."/>
            <person name="Choisne N."/>
            <person name="Demange N."/>
            <person name="Orjeda G."/>
            <person name="Samain S."/>
            <person name="Cattolico L."/>
            <person name="Pelletier E."/>
            <person name="Couloux A."/>
            <person name="Segurens B."/>
            <person name="Wincker P."/>
            <person name="D'Hont A."/>
            <person name="Scarpelli C."/>
            <person name="Weissenbach J."/>
            <person name="Salanoubat M."/>
            <person name="Quetier F."/>
            <person name="Yu Y."/>
            <person name="Kim H.R."/>
            <person name="Rambo T."/>
            <person name="Currie J."/>
            <person name="Collura K."/>
            <person name="Luo M."/>
            <person name="Yang T."/>
            <person name="Ammiraju J.S.S."/>
            <person name="Engler F."/>
            <person name="Soderlund C."/>
            <person name="Wing R.A."/>
            <person name="Palmer L.E."/>
            <person name="de la Bastide M."/>
            <person name="Spiegel L."/>
            <person name="Nascimento L."/>
            <person name="Zutavern T."/>
            <person name="O'Shaughnessy A."/>
            <person name="Dike S."/>
            <person name="Dedhia N."/>
            <person name="Preston R."/>
            <person name="Balija V."/>
            <person name="McCombie W.R."/>
            <person name="Chow T."/>
            <person name="Chen H."/>
            <person name="Chung M."/>
            <person name="Chen C."/>
            <person name="Shaw J."/>
            <person name="Wu H."/>
            <person name="Hsiao K."/>
            <person name="Chao Y."/>
            <person name="Chu M."/>
            <person name="Cheng C."/>
            <person name="Hour A."/>
            <person name="Lee P."/>
            <person name="Lin S."/>
            <person name="Lin Y."/>
            <person name="Liou J."/>
            <person name="Liu S."/>
            <person name="Hsing Y."/>
            <person name="Raghuvanshi S."/>
            <person name="Mohanty A."/>
            <person name="Bharti A.K."/>
            <person name="Gaur A."/>
            <person name="Gupta V."/>
            <person name="Kumar D."/>
            <person name="Ravi V."/>
            <person name="Vij S."/>
            <person name="Kapur A."/>
            <person name="Khurana P."/>
            <person name="Khurana P."/>
            <person name="Khurana J.P."/>
            <person name="Tyagi A.K."/>
            <person name="Gaikwad K."/>
            <person name="Singh A."/>
            <person name="Dalal V."/>
            <person name="Srivastava S."/>
            <person name="Dixit A."/>
            <person name="Pal A.K."/>
            <person name="Ghazi I.A."/>
            <person name="Yadav M."/>
            <person name="Pandit A."/>
            <person name="Bhargava A."/>
            <person name="Sureshbabu K."/>
            <person name="Batra K."/>
            <person name="Sharma T.R."/>
            <person name="Mohapatra T."/>
            <person name="Singh N.K."/>
            <person name="Messing J."/>
            <person name="Nelson A.B."/>
            <person name="Fuks G."/>
            <person name="Kavchok S."/>
            <person name="Keizer G."/>
            <person name="Linton E."/>
            <person name="Llaca V."/>
            <person name="Song R."/>
            <person name="Tanyolac B."/>
            <person name="Young S."/>
            <person name="Ho-Il K."/>
            <person name="Hahn J.H."/>
            <person name="Sangsakoo G."/>
            <person name="Vanavichit A."/>
            <person name="de Mattos Luiz.A.T."/>
            <person name="Zimmer P.D."/>
            <person name="Malone G."/>
            <person name="Dellagostin O."/>
            <person name="de Oliveira A.C."/>
            <person name="Bevan M."/>
            <person name="Bancroft I."/>
            <person name="Minx P."/>
            <person name="Cordum H."/>
            <person name="Wilson R."/>
            <person name="Cheng Z."/>
            <person name="Jin W."/>
            <person name="Jiang J."/>
            <person name="Leong S.A."/>
            <person name="Iwama H."/>
            <person name="Gojobori T."/>
            <person name="Itoh T."/>
            <person name="Niimura Y."/>
            <person name="Fujii Y."/>
            <person name="Habara T."/>
            <person name="Sakai H."/>
            <person name="Sato Y."/>
            <person name="Wilson G."/>
            <person name="Kumar K."/>
            <person name="McCouch S."/>
            <person name="Juretic N."/>
            <person name="Hoen D."/>
            <person name="Wright S."/>
            <person name="Bruskiewich R."/>
            <person name="Bureau T."/>
            <person name="Miyao A."/>
            <person name="Hirochika H."/>
            <person name="Nishikawa T."/>
            <person name="Kadowaki K."/>
            <person name="Sugiura M."/>
            <person name="Burr B."/>
            <person name="Sasaki T."/>
        </authorList>
    </citation>
    <scope>NUCLEOTIDE SEQUENCE [LARGE SCALE GENOMIC DNA]</scope>
    <source>
        <strain evidence="2">cv. Nipponbare</strain>
    </source>
</reference>